<dbReference type="InterPro" id="IPR037883">
    <property type="entry name" value="Knr4/Smi1-like_sf"/>
</dbReference>
<dbReference type="RefSeq" id="WP_023846325.1">
    <property type="nucleotide sequence ID" value="NZ_AZAJ01000001.1"/>
</dbReference>
<feature type="domain" description="Knr4/Smi1-like" evidence="1">
    <location>
        <begin position="14"/>
        <end position="140"/>
    </location>
</feature>
<organism evidence="2 3">
    <name type="scientific">Methanolobus tindarius DSM 2278</name>
    <dbReference type="NCBI Taxonomy" id="1090322"/>
    <lineage>
        <taxon>Archaea</taxon>
        <taxon>Methanobacteriati</taxon>
        <taxon>Methanobacteriota</taxon>
        <taxon>Stenosarchaea group</taxon>
        <taxon>Methanomicrobia</taxon>
        <taxon>Methanosarcinales</taxon>
        <taxon>Methanosarcinaceae</taxon>
        <taxon>Methanolobus</taxon>
    </lineage>
</organism>
<comment type="caution">
    <text evidence="2">The sequence shown here is derived from an EMBL/GenBank/DDBJ whole genome shotgun (WGS) entry which is preliminary data.</text>
</comment>
<dbReference type="InterPro" id="IPR018958">
    <property type="entry name" value="Knr4/Smi1-like_dom"/>
</dbReference>
<proteinExistence type="predicted"/>
<reference evidence="2 3" key="1">
    <citation type="submission" date="2013-08" db="EMBL/GenBank/DDBJ databases">
        <authorList>
            <consortium name="DOE Joint Genome Institute"/>
            <person name="Eisen J."/>
            <person name="Huntemann M."/>
            <person name="Han J."/>
            <person name="Chen A."/>
            <person name="Kyrpides N."/>
            <person name="Mavromatis K."/>
            <person name="Markowitz V."/>
            <person name="Palaniappan K."/>
            <person name="Ivanova N."/>
            <person name="Schaumberg A."/>
            <person name="Pati A."/>
            <person name="Liolios K."/>
            <person name="Nordberg H.P."/>
            <person name="Cantor M.N."/>
            <person name="Hua S.X."/>
            <person name="Woyke T."/>
        </authorList>
    </citation>
    <scope>NUCLEOTIDE SEQUENCE [LARGE SCALE GENOMIC DNA]</scope>
    <source>
        <strain evidence="2 3">DSM 2278</strain>
    </source>
</reference>
<dbReference type="Pfam" id="PF14568">
    <property type="entry name" value="SUKH_6"/>
    <property type="match status" value="1"/>
</dbReference>
<sequence>MNCDEIEWLFILDPIGDKEISEVENIFGIKFPNDYKECIKKYHGGSPKLSCFDFKERKGAVFNNLLSFEPNDKYDYIVKIRNIVEGMVECIYPFAADPFGNFICFDYRDGKNKSPKVVFWDHEIAYVCHICDSFTELISKLYKHE</sequence>
<evidence type="ECO:0000313" key="2">
    <source>
        <dbReference type="EMBL" id="ETA69193.1"/>
    </source>
</evidence>
<protein>
    <submittedName>
        <fullName evidence="2">SMI1/KNR4 family protein</fullName>
    </submittedName>
</protein>
<evidence type="ECO:0000313" key="3">
    <source>
        <dbReference type="Proteomes" id="UP000019483"/>
    </source>
</evidence>
<dbReference type="OrthoDB" id="377534at2157"/>
<accession>W9DTS0</accession>
<dbReference type="EMBL" id="AZAJ01000001">
    <property type="protein sequence ID" value="ETA69193.1"/>
    <property type="molecule type" value="Genomic_DNA"/>
</dbReference>
<name>W9DTS0_METTI</name>
<dbReference type="SUPFAM" id="SSF160631">
    <property type="entry name" value="SMI1/KNR4-like"/>
    <property type="match status" value="1"/>
</dbReference>
<keyword evidence="3" id="KW-1185">Reference proteome</keyword>
<dbReference type="Proteomes" id="UP000019483">
    <property type="component" value="Unassembled WGS sequence"/>
</dbReference>
<dbReference type="Gene3D" id="3.40.1580.10">
    <property type="entry name" value="SMI1/KNR4-like"/>
    <property type="match status" value="1"/>
</dbReference>
<dbReference type="AlphaFoldDB" id="W9DTS0"/>
<evidence type="ECO:0000259" key="1">
    <source>
        <dbReference type="SMART" id="SM00860"/>
    </source>
</evidence>
<gene>
    <name evidence="2" type="ORF">MettiDRAFT_2687</name>
</gene>
<dbReference type="SMART" id="SM00860">
    <property type="entry name" value="SMI1_KNR4"/>
    <property type="match status" value="1"/>
</dbReference>